<feature type="region of interest" description="Disordered" evidence="1">
    <location>
        <begin position="1"/>
        <end position="52"/>
    </location>
</feature>
<evidence type="ECO:0000313" key="3">
    <source>
        <dbReference type="Proteomes" id="UP000070700"/>
    </source>
</evidence>
<dbReference type="AlphaFoldDB" id="A0A132B3R1"/>
<dbReference type="InParanoid" id="A0A132B3R1"/>
<accession>A0A132B3R1</accession>
<gene>
    <name evidence="2" type="ORF">LY89DRAFT_743368</name>
</gene>
<evidence type="ECO:0000313" key="2">
    <source>
        <dbReference type="EMBL" id="KUJ07045.1"/>
    </source>
</evidence>
<dbReference type="EMBL" id="KQ947442">
    <property type="protein sequence ID" value="KUJ07045.1"/>
    <property type="molecule type" value="Genomic_DNA"/>
</dbReference>
<dbReference type="OrthoDB" id="3535086at2759"/>
<sequence>MISSLQPSRPKVPPSNSSPPLNQQPTRTFTSTPGPPTFQYLPPRNQIEAMPPTVPLPTTLVLGHPQQQFQSAMRHPVFFTDRFKKAPPGVNSGNGSWSTPVAEGYVYNDGVRKGVDGSARL</sequence>
<keyword evidence="3" id="KW-1185">Reference proteome</keyword>
<dbReference type="RefSeq" id="XP_018061400.1">
    <property type="nucleotide sequence ID" value="XM_018220945.1"/>
</dbReference>
<proteinExistence type="predicted"/>
<evidence type="ECO:0000256" key="1">
    <source>
        <dbReference type="SAM" id="MobiDB-lite"/>
    </source>
</evidence>
<dbReference type="Proteomes" id="UP000070700">
    <property type="component" value="Unassembled WGS sequence"/>
</dbReference>
<feature type="compositionally biased region" description="Polar residues" evidence="1">
    <location>
        <begin position="21"/>
        <end position="32"/>
    </location>
</feature>
<organism evidence="2 3">
    <name type="scientific">Mollisia scopiformis</name>
    <name type="common">Conifer needle endophyte fungus</name>
    <name type="synonym">Phialocephala scopiformis</name>
    <dbReference type="NCBI Taxonomy" id="149040"/>
    <lineage>
        <taxon>Eukaryota</taxon>
        <taxon>Fungi</taxon>
        <taxon>Dikarya</taxon>
        <taxon>Ascomycota</taxon>
        <taxon>Pezizomycotina</taxon>
        <taxon>Leotiomycetes</taxon>
        <taxon>Helotiales</taxon>
        <taxon>Mollisiaceae</taxon>
        <taxon>Mollisia</taxon>
    </lineage>
</organism>
<name>A0A132B3R1_MOLSC</name>
<dbReference type="GeneID" id="28830671"/>
<dbReference type="KEGG" id="psco:LY89DRAFT_743368"/>
<reference evidence="2 3" key="1">
    <citation type="submission" date="2015-10" db="EMBL/GenBank/DDBJ databases">
        <title>Full genome of DAOMC 229536 Phialocephala scopiformis, a fungal endophyte of spruce producing the potent anti-insectan compound rugulosin.</title>
        <authorList>
            <consortium name="DOE Joint Genome Institute"/>
            <person name="Walker A.K."/>
            <person name="Frasz S.L."/>
            <person name="Seifert K.A."/>
            <person name="Miller J.D."/>
            <person name="Mondo S.J."/>
            <person name="Labutti K."/>
            <person name="Lipzen A."/>
            <person name="Dockter R."/>
            <person name="Kennedy M."/>
            <person name="Grigoriev I.V."/>
            <person name="Spatafora J.W."/>
        </authorList>
    </citation>
    <scope>NUCLEOTIDE SEQUENCE [LARGE SCALE GENOMIC DNA]</scope>
    <source>
        <strain evidence="2 3">CBS 120377</strain>
    </source>
</reference>
<protein>
    <submittedName>
        <fullName evidence="2">Uncharacterized protein</fullName>
    </submittedName>
</protein>